<reference evidence="12 13" key="1">
    <citation type="submission" date="2016-09" db="EMBL/GenBank/DDBJ databases">
        <title>The draft genome of Dichanthelium oligosanthes: A C3 panicoid grass species.</title>
        <authorList>
            <person name="Studer A.J."/>
            <person name="Schnable J.C."/>
            <person name="Brutnell T.P."/>
        </authorList>
    </citation>
    <scope>NUCLEOTIDE SEQUENCE [LARGE SCALE GENOMIC DNA]</scope>
    <source>
        <strain evidence="13">cv. Kellogg 1175</strain>
        <tissue evidence="12">Leaf</tissue>
    </source>
</reference>
<keyword evidence="7 10" id="KW-0472">Membrane</keyword>
<dbReference type="InterPro" id="IPR001841">
    <property type="entry name" value="Znf_RING"/>
</dbReference>
<keyword evidence="3" id="KW-0479">Metal-binding</keyword>
<dbReference type="Gene3D" id="3.30.40.10">
    <property type="entry name" value="Zinc/RING finger domain, C3HC4 (zinc finger)"/>
    <property type="match status" value="1"/>
</dbReference>
<evidence type="ECO:0000256" key="8">
    <source>
        <dbReference type="PROSITE-ProRule" id="PRU00175"/>
    </source>
</evidence>
<dbReference type="AlphaFoldDB" id="A0A1E5VSW3"/>
<evidence type="ECO:0000256" key="4">
    <source>
        <dbReference type="ARBA" id="ARBA00022771"/>
    </source>
</evidence>
<evidence type="ECO:0000313" key="12">
    <source>
        <dbReference type="EMBL" id="OEL28164.1"/>
    </source>
</evidence>
<comment type="subcellular location">
    <subcellularLocation>
        <location evidence="1">Membrane</location>
    </subcellularLocation>
</comment>
<organism evidence="12 13">
    <name type="scientific">Dichanthelium oligosanthes</name>
    <dbReference type="NCBI Taxonomy" id="888268"/>
    <lineage>
        <taxon>Eukaryota</taxon>
        <taxon>Viridiplantae</taxon>
        <taxon>Streptophyta</taxon>
        <taxon>Embryophyta</taxon>
        <taxon>Tracheophyta</taxon>
        <taxon>Spermatophyta</taxon>
        <taxon>Magnoliopsida</taxon>
        <taxon>Liliopsida</taxon>
        <taxon>Poales</taxon>
        <taxon>Poaceae</taxon>
        <taxon>PACMAD clade</taxon>
        <taxon>Panicoideae</taxon>
        <taxon>Panicodae</taxon>
        <taxon>Paniceae</taxon>
        <taxon>Dichantheliinae</taxon>
        <taxon>Dichanthelium</taxon>
    </lineage>
</organism>
<evidence type="ECO:0000259" key="11">
    <source>
        <dbReference type="PROSITE" id="PS50089"/>
    </source>
</evidence>
<keyword evidence="2 10" id="KW-0812">Transmembrane</keyword>
<feature type="transmembrane region" description="Helical" evidence="10">
    <location>
        <begin position="71"/>
        <end position="97"/>
    </location>
</feature>
<dbReference type="Pfam" id="PF13639">
    <property type="entry name" value="zf-RING_2"/>
    <property type="match status" value="1"/>
</dbReference>
<name>A0A1E5VSW3_9POAL</name>
<dbReference type="PANTHER" id="PTHR46539">
    <property type="entry name" value="E3 UBIQUITIN-PROTEIN LIGASE ATL42"/>
    <property type="match status" value="1"/>
</dbReference>
<sequence>MAPPAPSGACELVLAPAAAAPEEPQQPHAPPPPPPLHDRDVVAKRGRHGPGPRGAQGAGARILSLGVQAAVMASAIAIFLLFAAASALLLLVLVVAARAFRHHRGSRYRVPSLGPSSPPLPPSPLRAGLSPADLRRLPTFAFFHSSRRDGDGDNDTPSSCAVCLEAARGGERWRAMPACRHAFHAACVDRWLAMSPACPVCRAAVAVSTS</sequence>
<dbReference type="SUPFAM" id="SSF57850">
    <property type="entry name" value="RING/U-box"/>
    <property type="match status" value="1"/>
</dbReference>
<feature type="compositionally biased region" description="Low complexity" evidence="9">
    <location>
        <begin position="14"/>
        <end position="23"/>
    </location>
</feature>
<evidence type="ECO:0000256" key="10">
    <source>
        <dbReference type="SAM" id="Phobius"/>
    </source>
</evidence>
<keyword evidence="4 8" id="KW-0863">Zinc-finger</keyword>
<keyword evidence="6 10" id="KW-1133">Transmembrane helix</keyword>
<dbReference type="EMBL" id="LWDX02030664">
    <property type="protein sequence ID" value="OEL28164.1"/>
    <property type="molecule type" value="Genomic_DNA"/>
</dbReference>
<evidence type="ECO:0000256" key="1">
    <source>
        <dbReference type="ARBA" id="ARBA00004370"/>
    </source>
</evidence>
<dbReference type="GO" id="GO:0008270">
    <property type="term" value="F:zinc ion binding"/>
    <property type="evidence" value="ECO:0007669"/>
    <property type="project" value="UniProtKB-KW"/>
</dbReference>
<gene>
    <name evidence="12" type="ORF">BAE44_0010814</name>
</gene>
<evidence type="ECO:0000256" key="6">
    <source>
        <dbReference type="ARBA" id="ARBA00022989"/>
    </source>
</evidence>
<evidence type="ECO:0000256" key="9">
    <source>
        <dbReference type="SAM" id="MobiDB-lite"/>
    </source>
</evidence>
<evidence type="ECO:0000256" key="3">
    <source>
        <dbReference type="ARBA" id="ARBA00022723"/>
    </source>
</evidence>
<protein>
    <recommendedName>
        <fullName evidence="11">RING-type domain-containing protein</fullName>
    </recommendedName>
</protein>
<accession>A0A1E5VSW3</accession>
<evidence type="ECO:0000256" key="2">
    <source>
        <dbReference type="ARBA" id="ARBA00022692"/>
    </source>
</evidence>
<comment type="caution">
    <text evidence="12">The sequence shown here is derived from an EMBL/GenBank/DDBJ whole genome shotgun (WGS) entry which is preliminary data.</text>
</comment>
<dbReference type="OrthoDB" id="8062037at2759"/>
<keyword evidence="13" id="KW-1185">Reference proteome</keyword>
<dbReference type="Proteomes" id="UP000095767">
    <property type="component" value="Unassembled WGS sequence"/>
</dbReference>
<dbReference type="SMART" id="SM00184">
    <property type="entry name" value="RING"/>
    <property type="match status" value="1"/>
</dbReference>
<dbReference type="PANTHER" id="PTHR46539:SF9">
    <property type="entry name" value="RING-H2 FINGER PROTEIN ATL56"/>
    <property type="match status" value="1"/>
</dbReference>
<evidence type="ECO:0000256" key="7">
    <source>
        <dbReference type="ARBA" id="ARBA00023136"/>
    </source>
</evidence>
<dbReference type="PROSITE" id="PS50089">
    <property type="entry name" value="ZF_RING_2"/>
    <property type="match status" value="1"/>
</dbReference>
<feature type="domain" description="RING-type" evidence="11">
    <location>
        <begin position="160"/>
        <end position="202"/>
    </location>
</feature>
<evidence type="ECO:0000256" key="5">
    <source>
        <dbReference type="ARBA" id="ARBA00022833"/>
    </source>
</evidence>
<dbReference type="InterPro" id="IPR013083">
    <property type="entry name" value="Znf_RING/FYVE/PHD"/>
</dbReference>
<dbReference type="GO" id="GO:0016020">
    <property type="term" value="C:membrane"/>
    <property type="evidence" value="ECO:0007669"/>
    <property type="project" value="UniProtKB-SubCell"/>
</dbReference>
<feature type="region of interest" description="Disordered" evidence="9">
    <location>
        <begin position="14"/>
        <end position="58"/>
    </location>
</feature>
<evidence type="ECO:0000313" key="13">
    <source>
        <dbReference type="Proteomes" id="UP000095767"/>
    </source>
</evidence>
<keyword evidence="5" id="KW-0862">Zinc</keyword>
<proteinExistence type="predicted"/>